<dbReference type="RefSeq" id="WP_155344170.1">
    <property type="nucleotide sequence ID" value="NZ_BAAAHM010000018.1"/>
</dbReference>
<dbReference type="InterPro" id="IPR029479">
    <property type="entry name" value="Nitroreductase"/>
</dbReference>
<dbReference type="Proteomes" id="UP000377595">
    <property type="component" value="Unassembled WGS sequence"/>
</dbReference>
<dbReference type="InterPro" id="IPR000415">
    <property type="entry name" value="Nitroreductase-like"/>
</dbReference>
<dbReference type="SUPFAM" id="SSF55469">
    <property type="entry name" value="FMN-dependent nitroreductase-like"/>
    <property type="match status" value="2"/>
</dbReference>
<name>A0A5M3XBH8_9ACTN</name>
<evidence type="ECO:0000313" key="3">
    <source>
        <dbReference type="Proteomes" id="UP000377595"/>
    </source>
</evidence>
<evidence type="ECO:0000259" key="1">
    <source>
        <dbReference type="Pfam" id="PF00881"/>
    </source>
</evidence>
<dbReference type="Gene3D" id="3.40.109.10">
    <property type="entry name" value="NADH Oxidase"/>
    <property type="match status" value="2"/>
</dbReference>
<dbReference type="PANTHER" id="PTHR23026">
    <property type="entry name" value="NADPH NITROREDUCTASE"/>
    <property type="match status" value="1"/>
</dbReference>
<evidence type="ECO:0000313" key="2">
    <source>
        <dbReference type="EMBL" id="GES19047.1"/>
    </source>
</evidence>
<sequence length="328" mass="35803">MRTREDLEAVVEAAGWAPSVHNSQPWSFTIAGDEISLRADVDRRLRAADPEGRELLVSCGAALFNVRTAIRALGFEPLVGMLPDPDRPALLATVRIGPAEAVDEHTEVIRSEIPRRRTHRAGFAGRRVPERMLDALVGEAEREGARLTPVGAEGAIRVLAALTTAAQEVQAQDREYSLEMIRWGRPPGSKYRDGVPADAYPQQARRTHPHFAQRDYARGQGWGNPDDQPMAADTGVVALLTTRSDTRADWLKAGQALQAVLLHAAAAGVAAAFHTQALEHPQLRDFIRAQLCSGEFPQMVMRLGYPTTRTRGVRRPLADVLDEGGNPG</sequence>
<comment type="caution">
    <text evidence="2">The sequence shown here is derived from an EMBL/GenBank/DDBJ whole genome shotgun (WGS) entry which is preliminary data.</text>
</comment>
<dbReference type="NCBIfam" id="NF047509">
    <property type="entry name" value="Rv3131_FMN_oxido"/>
    <property type="match status" value="1"/>
</dbReference>
<dbReference type="InterPro" id="IPR050627">
    <property type="entry name" value="Nitroreductase/BluB"/>
</dbReference>
<organism evidence="2 3">
    <name type="scientific">Acrocarpospora pleiomorpha</name>
    <dbReference type="NCBI Taxonomy" id="90975"/>
    <lineage>
        <taxon>Bacteria</taxon>
        <taxon>Bacillati</taxon>
        <taxon>Actinomycetota</taxon>
        <taxon>Actinomycetes</taxon>
        <taxon>Streptosporangiales</taxon>
        <taxon>Streptosporangiaceae</taxon>
        <taxon>Acrocarpospora</taxon>
    </lineage>
</organism>
<keyword evidence="3" id="KW-1185">Reference proteome</keyword>
<reference evidence="2 3" key="1">
    <citation type="submission" date="2019-10" db="EMBL/GenBank/DDBJ databases">
        <title>Whole genome shotgun sequence of Acrocarpospora pleiomorpha NBRC 16267.</title>
        <authorList>
            <person name="Ichikawa N."/>
            <person name="Kimura A."/>
            <person name="Kitahashi Y."/>
            <person name="Komaki H."/>
            <person name="Oguchi A."/>
        </authorList>
    </citation>
    <scope>NUCLEOTIDE SEQUENCE [LARGE SCALE GENOMIC DNA]</scope>
    <source>
        <strain evidence="2 3">NBRC 16267</strain>
    </source>
</reference>
<dbReference type="GO" id="GO:0016491">
    <property type="term" value="F:oxidoreductase activity"/>
    <property type="evidence" value="ECO:0007669"/>
    <property type="project" value="InterPro"/>
</dbReference>
<dbReference type="AlphaFoldDB" id="A0A5M3XBH8"/>
<dbReference type="OrthoDB" id="8156917at2"/>
<protein>
    <submittedName>
        <fullName evidence="2">NAD(P)H nitroreductase</fullName>
    </submittedName>
</protein>
<dbReference type="Pfam" id="PF00881">
    <property type="entry name" value="Nitroreductase"/>
    <property type="match status" value="1"/>
</dbReference>
<proteinExistence type="predicted"/>
<gene>
    <name evidence="2" type="ORF">Aple_019430</name>
</gene>
<dbReference type="PANTHER" id="PTHR23026:SF123">
    <property type="entry name" value="NAD(P)H NITROREDUCTASE RV3131-RELATED"/>
    <property type="match status" value="1"/>
</dbReference>
<accession>A0A5M3XBH8</accession>
<dbReference type="EMBL" id="BLAF01000010">
    <property type="protein sequence ID" value="GES19047.1"/>
    <property type="molecule type" value="Genomic_DNA"/>
</dbReference>
<feature type="domain" description="Nitroreductase" evidence="1">
    <location>
        <begin position="3"/>
        <end position="38"/>
    </location>
</feature>